<gene>
    <name evidence="2" type="primary">DGCR6</name>
</gene>
<dbReference type="EMBL" id="BT076613">
    <property type="protein sequence ID" value="ACO11037.1"/>
    <property type="molecule type" value="mRNA"/>
</dbReference>
<comment type="similarity">
    <text evidence="1">Belongs to the gonadal family.</text>
</comment>
<protein>
    <submittedName>
        <fullName evidence="2">DGCR6</fullName>
    </submittedName>
</protein>
<reference evidence="2" key="1">
    <citation type="submission" date="2009-03" db="EMBL/GenBank/DDBJ databases">
        <title>Caligus rogercresseyi ESTs and full-length cDNAs.</title>
        <authorList>
            <person name="Yasuike M."/>
            <person name="von Schalburg K."/>
            <person name="Cooper G."/>
            <person name="Leong J."/>
            <person name="Jones S.R.M."/>
            <person name="Koop B.F."/>
        </authorList>
    </citation>
    <scope>NUCLEOTIDE SEQUENCE</scope>
    <source>
        <tissue evidence="2">Whole tissue</tissue>
    </source>
</reference>
<dbReference type="AlphaFoldDB" id="C1BPT4"/>
<dbReference type="Pfam" id="PF07324">
    <property type="entry name" value="DGCR6"/>
    <property type="match status" value="1"/>
</dbReference>
<name>C1BPT4_CALRO</name>
<sequence length="197" mass="23048">MQSEEDPLNDPYGVNSTNNAVQSQIYSNLEELQRMAQSIPRQFQQRLPTELLSVIAAALAEGPIFEIVEALSEVQQATEKNLFQQRLEFLHKHTVEKREFQDHYRSTICSSSDESVILNLTKELDKQEEVMKKRHREQLRQSDMKLILQLDQKLMDQQVTLEKAGLPGFHVTNEPNEIRLQMYLLDFIRRLNPNKKK</sequence>
<proteinExistence type="evidence at transcript level"/>
<accession>C1BPT4</accession>
<evidence type="ECO:0000313" key="2">
    <source>
        <dbReference type="EMBL" id="ACO11037.1"/>
    </source>
</evidence>
<dbReference type="PANTHER" id="PTHR13054">
    <property type="entry name" value="DIGEORGE SYNDROME CRITICAL REGION 6 DGCR6 FAMILY MEMBER"/>
    <property type="match status" value="1"/>
</dbReference>
<evidence type="ECO:0000256" key="1">
    <source>
        <dbReference type="ARBA" id="ARBA00005939"/>
    </source>
</evidence>
<organism evidence="2">
    <name type="scientific">Caligus rogercresseyi</name>
    <name type="common">Sea louse</name>
    <dbReference type="NCBI Taxonomy" id="217165"/>
    <lineage>
        <taxon>Eukaryota</taxon>
        <taxon>Metazoa</taxon>
        <taxon>Ecdysozoa</taxon>
        <taxon>Arthropoda</taxon>
        <taxon>Crustacea</taxon>
        <taxon>Multicrustacea</taxon>
        <taxon>Hexanauplia</taxon>
        <taxon>Copepoda</taxon>
        <taxon>Siphonostomatoida</taxon>
        <taxon>Caligidae</taxon>
        <taxon>Caligus</taxon>
    </lineage>
</organism>
<dbReference type="PANTHER" id="PTHR13054:SF2">
    <property type="entry name" value="PROTEIN DGCR6"/>
    <property type="match status" value="1"/>
</dbReference>
<dbReference type="InterPro" id="IPR010849">
    <property type="entry name" value="Gonadal"/>
</dbReference>